<dbReference type="Proteomes" id="UP000814176">
    <property type="component" value="Unassembled WGS sequence"/>
</dbReference>
<dbReference type="EMBL" id="JADCUA010000012">
    <property type="protein sequence ID" value="KAH9835698.1"/>
    <property type="molecule type" value="Genomic_DNA"/>
</dbReference>
<dbReference type="Gene3D" id="3.80.10.10">
    <property type="entry name" value="Ribonuclease Inhibitor"/>
    <property type="match status" value="1"/>
</dbReference>
<proteinExistence type="predicted"/>
<name>A0ABQ8KE49_9APHY</name>
<accession>A0ABQ8KE49</accession>
<comment type="caution">
    <text evidence="1">The sequence shown here is derived from an EMBL/GenBank/DDBJ whole genome shotgun (WGS) entry which is preliminary data.</text>
</comment>
<evidence type="ECO:0008006" key="3">
    <source>
        <dbReference type="Google" id="ProtNLM"/>
    </source>
</evidence>
<dbReference type="SUPFAM" id="SSF52047">
    <property type="entry name" value="RNI-like"/>
    <property type="match status" value="1"/>
</dbReference>
<dbReference type="RefSeq" id="XP_047778075.1">
    <property type="nucleotide sequence ID" value="XM_047926444.1"/>
</dbReference>
<evidence type="ECO:0000313" key="1">
    <source>
        <dbReference type="EMBL" id="KAH9835698.1"/>
    </source>
</evidence>
<keyword evidence="2" id="KW-1185">Reference proteome</keyword>
<dbReference type="GeneID" id="72007176"/>
<reference evidence="1 2" key="1">
    <citation type="journal article" date="2021" name="Environ. Microbiol.">
        <title>Gene family expansions and transcriptome signatures uncover fungal adaptations to wood decay.</title>
        <authorList>
            <person name="Hage H."/>
            <person name="Miyauchi S."/>
            <person name="Viragh M."/>
            <person name="Drula E."/>
            <person name="Min B."/>
            <person name="Chaduli D."/>
            <person name="Navarro D."/>
            <person name="Favel A."/>
            <person name="Norest M."/>
            <person name="Lesage-Meessen L."/>
            <person name="Balint B."/>
            <person name="Merenyi Z."/>
            <person name="de Eugenio L."/>
            <person name="Morin E."/>
            <person name="Martinez A.T."/>
            <person name="Baldrian P."/>
            <person name="Stursova M."/>
            <person name="Martinez M.J."/>
            <person name="Novotny C."/>
            <person name="Magnuson J.K."/>
            <person name="Spatafora J.W."/>
            <person name="Maurice S."/>
            <person name="Pangilinan J."/>
            <person name="Andreopoulos W."/>
            <person name="LaButti K."/>
            <person name="Hundley H."/>
            <person name="Na H."/>
            <person name="Kuo A."/>
            <person name="Barry K."/>
            <person name="Lipzen A."/>
            <person name="Henrissat B."/>
            <person name="Riley R."/>
            <person name="Ahrendt S."/>
            <person name="Nagy L.G."/>
            <person name="Grigoriev I.V."/>
            <person name="Martin F."/>
            <person name="Rosso M.N."/>
        </authorList>
    </citation>
    <scope>NUCLEOTIDE SEQUENCE [LARGE SCALE GENOMIC DNA]</scope>
    <source>
        <strain evidence="1 2">CIRM-BRFM 1785</strain>
    </source>
</reference>
<evidence type="ECO:0000313" key="2">
    <source>
        <dbReference type="Proteomes" id="UP000814176"/>
    </source>
</evidence>
<gene>
    <name evidence="1" type="ORF">C8Q71DRAFT_836425</name>
</gene>
<protein>
    <recommendedName>
        <fullName evidence="3">F-box domain-containing protein</fullName>
    </recommendedName>
</protein>
<organism evidence="1 2">
    <name type="scientific">Rhodofomes roseus</name>
    <dbReference type="NCBI Taxonomy" id="34475"/>
    <lineage>
        <taxon>Eukaryota</taxon>
        <taxon>Fungi</taxon>
        <taxon>Dikarya</taxon>
        <taxon>Basidiomycota</taxon>
        <taxon>Agaricomycotina</taxon>
        <taxon>Agaricomycetes</taxon>
        <taxon>Polyporales</taxon>
        <taxon>Rhodofomes</taxon>
    </lineage>
</organism>
<dbReference type="InterPro" id="IPR032675">
    <property type="entry name" value="LRR_dom_sf"/>
</dbReference>
<sequence length="510" mass="58023">MSGNTIILAELNDDVLGHILQWLPVRALLSLSMSCRWLREACMHLLFGRSSLLVYGPGQVERSEDFLPASLRPYVHSMVFCDECFDQSYCDLDPTTDGGIPLRLDFTDDPMLCGAFPAALLAERLREIPRLRSLTLYKSNTATHGLPWGTLRVILSEPRLRELKLRDFLFCPVLRSGEELDVGFVAPLTTFQYVLYHPRDPWTFPSEMTALAFVLGKLCETLETLILSSEPAPPSTLSRFRWPRLRKLVYYGTPWNSLAKPFVSLCSGMQGLRCLSLKLSPPPDTTPQLLWPPDHTGSFPWPELERLVISYPRADDDIYSHLPSSLRALSLRCWEHVCDQQWSWGYGFTYPPNYDSILRSSTLLSVLRQCKSLNLDHLEIEYIADETDDALLQYIATTFPRLTSLKMHRHRSESEESDISVAHIAHELAPLSHLRRLKMSLDFESTPRPVRAYNQVLHPSAHFINTSMDTIRNAAATIARVLGPSLRVVILWGGRPTWHAFDIVSGRAYE</sequence>